<evidence type="ECO:0000313" key="1">
    <source>
        <dbReference type="EMBL" id="KRY88093.1"/>
    </source>
</evidence>
<name>A0A0V1FQ06_TRIPS</name>
<protein>
    <submittedName>
        <fullName evidence="1">Uncharacterized protein</fullName>
    </submittedName>
</protein>
<proteinExistence type="predicted"/>
<dbReference type="Proteomes" id="UP000054995">
    <property type="component" value="Unassembled WGS sequence"/>
</dbReference>
<evidence type="ECO:0000313" key="2">
    <source>
        <dbReference type="Proteomes" id="UP000054995"/>
    </source>
</evidence>
<comment type="caution">
    <text evidence="1">The sequence shown here is derived from an EMBL/GenBank/DDBJ whole genome shotgun (WGS) entry which is preliminary data.</text>
</comment>
<reference evidence="1 2" key="1">
    <citation type="submission" date="2015-01" db="EMBL/GenBank/DDBJ databases">
        <title>Evolution of Trichinella species and genotypes.</title>
        <authorList>
            <person name="Korhonen P.K."/>
            <person name="Edoardo P."/>
            <person name="Giuseppe L.R."/>
            <person name="Gasser R.B."/>
        </authorList>
    </citation>
    <scope>NUCLEOTIDE SEQUENCE [LARGE SCALE GENOMIC DNA]</scope>
    <source>
        <strain evidence="1">ISS470</strain>
    </source>
</reference>
<dbReference type="AlphaFoldDB" id="A0A0V1FQ06"/>
<gene>
    <name evidence="1" type="ORF">T4D_14355</name>
</gene>
<dbReference type="EMBL" id="JYDT01000046">
    <property type="protein sequence ID" value="KRY88093.1"/>
    <property type="molecule type" value="Genomic_DNA"/>
</dbReference>
<organism evidence="1 2">
    <name type="scientific">Trichinella pseudospiralis</name>
    <name type="common">Parasitic roundworm</name>
    <dbReference type="NCBI Taxonomy" id="6337"/>
    <lineage>
        <taxon>Eukaryota</taxon>
        <taxon>Metazoa</taxon>
        <taxon>Ecdysozoa</taxon>
        <taxon>Nematoda</taxon>
        <taxon>Enoplea</taxon>
        <taxon>Dorylaimia</taxon>
        <taxon>Trichinellida</taxon>
        <taxon>Trichinellidae</taxon>
        <taxon>Trichinella</taxon>
    </lineage>
</organism>
<accession>A0A0V1FQ06</accession>
<keyword evidence="2" id="KW-1185">Reference proteome</keyword>
<sequence length="59" mass="7154">MLKPYFNYLQDHIEYVQEYNHMTRIDRINTDDKASEQKSMLSRKTLSTAMQQWIVKSEV</sequence>